<dbReference type="AlphaFoldDB" id="A0A067SN29"/>
<keyword evidence="2" id="KW-1185">Reference proteome</keyword>
<evidence type="ECO:0000313" key="1">
    <source>
        <dbReference type="EMBL" id="KDR68183.1"/>
    </source>
</evidence>
<sequence length="156" mass="17905">MVKGCGVIILEEVRVISTNKKEINDVLTTHQPTRLGISLKFSTTVRRFDHTQVKLGLKREEVDSRISKFVVNPSNSPTEQLDEACVKQRIMPRHTWHKHDEEFSSIMNTSGVVNRRTTMAARRCWSYDEGRRKAIGNLERCKEGVVPRPNTADPKF</sequence>
<reference evidence="2" key="1">
    <citation type="journal article" date="2014" name="Proc. Natl. Acad. Sci. U.S.A.">
        <title>Extensive sampling of basidiomycete genomes demonstrates inadequacy of the white-rot/brown-rot paradigm for wood decay fungi.</title>
        <authorList>
            <person name="Riley R."/>
            <person name="Salamov A.A."/>
            <person name="Brown D.W."/>
            <person name="Nagy L.G."/>
            <person name="Floudas D."/>
            <person name="Held B.W."/>
            <person name="Levasseur A."/>
            <person name="Lombard V."/>
            <person name="Morin E."/>
            <person name="Otillar R."/>
            <person name="Lindquist E.A."/>
            <person name="Sun H."/>
            <person name="LaButti K.M."/>
            <person name="Schmutz J."/>
            <person name="Jabbour D."/>
            <person name="Luo H."/>
            <person name="Baker S.E."/>
            <person name="Pisabarro A.G."/>
            <person name="Walton J.D."/>
            <person name="Blanchette R.A."/>
            <person name="Henrissat B."/>
            <person name="Martin F."/>
            <person name="Cullen D."/>
            <person name="Hibbett D.S."/>
            <person name="Grigoriev I.V."/>
        </authorList>
    </citation>
    <scope>NUCLEOTIDE SEQUENCE [LARGE SCALE GENOMIC DNA]</scope>
    <source>
        <strain evidence="2">CBS 339.88</strain>
    </source>
</reference>
<dbReference type="Proteomes" id="UP000027222">
    <property type="component" value="Unassembled WGS sequence"/>
</dbReference>
<accession>A0A067SN29</accession>
<gene>
    <name evidence="1" type="ORF">GALMADRAFT_215894</name>
</gene>
<organism evidence="1 2">
    <name type="scientific">Galerina marginata (strain CBS 339.88)</name>
    <dbReference type="NCBI Taxonomy" id="685588"/>
    <lineage>
        <taxon>Eukaryota</taxon>
        <taxon>Fungi</taxon>
        <taxon>Dikarya</taxon>
        <taxon>Basidiomycota</taxon>
        <taxon>Agaricomycotina</taxon>
        <taxon>Agaricomycetes</taxon>
        <taxon>Agaricomycetidae</taxon>
        <taxon>Agaricales</taxon>
        <taxon>Agaricineae</taxon>
        <taxon>Strophariaceae</taxon>
        <taxon>Galerina</taxon>
    </lineage>
</organism>
<protein>
    <submittedName>
        <fullName evidence="1">Uncharacterized protein</fullName>
    </submittedName>
</protein>
<dbReference type="HOGENOM" id="CLU_1686720_0_0_1"/>
<evidence type="ECO:0000313" key="2">
    <source>
        <dbReference type="Proteomes" id="UP000027222"/>
    </source>
</evidence>
<proteinExistence type="predicted"/>
<dbReference type="EMBL" id="KL142409">
    <property type="protein sequence ID" value="KDR68183.1"/>
    <property type="molecule type" value="Genomic_DNA"/>
</dbReference>
<name>A0A067SN29_GALM3</name>